<keyword evidence="10" id="KW-1185">Reference proteome</keyword>
<evidence type="ECO:0000259" key="8">
    <source>
        <dbReference type="Pfam" id="PF14748"/>
    </source>
</evidence>
<evidence type="ECO:0000313" key="9">
    <source>
        <dbReference type="EMBL" id="CAI9121856.1"/>
    </source>
</evidence>
<reference evidence="9" key="1">
    <citation type="submission" date="2023-03" db="EMBL/GenBank/DDBJ databases">
        <authorList>
            <person name="Cleenwerck I."/>
        </authorList>
    </citation>
    <scope>NUCLEOTIDE SEQUENCE</scope>
    <source>
        <strain evidence="9">LMG 32879</strain>
    </source>
</reference>
<dbReference type="NCBIfam" id="TIGR00112">
    <property type="entry name" value="proC"/>
    <property type="match status" value="1"/>
</dbReference>
<protein>
    <recommendedName>
        <fullName evidence="4 5">Pyrroline-5-carboxylate reductase</fullName>
        <shortName evidence="4">P5C reductase</shortName>
        <shortName evidence="4">P5CR</shortName>
        <ecNumber evidence="4 5">1.5.1.2</ecNumber>
    </recommendedName>
    <alternativeName>
        <fullName evidence="4">PCA reductase</fullName>
    </alternativeName>
</protein>
<name>A0AA35V3F2_9PROT</name>
<organism evidence="9 10">
    <name type="scientific">Brytella acorum</name>
    <dbReference type="NCBI Taxonomy" id="2959299"/>
    <lineage>
        <taxon>Bacteria</taxon>
        <taxon>Pseudomonadati</taxon>
        <taxon>Pseudomonadota</taxon>
        <taxon>Alphaproteobacteria</taxon>
        <taxon>Acetobacterales</taxon>
        <taxon>Acetobacteraceae</taxon>
        <taxon>Brytella</taxon>
    </lineage>
</organism>
<dbReference type="Pfam" id="PF14748">
    <property type="entry name" value="P5CR_dimer"/>
    <property type="match status" value="1"/>
</dbReference>
<evidence type="ECO:0000256" key="5">
    <source>
        <dbReference type="NCBIfam" id="TIGR00112"/>
    </source>
</evidence>
<dbReference type="InterPro" id="IPR029036">
    <property type="entry name" value="P5CR_dimer"/>
</dbReference>
<evidence type="ECO:0000313" key="10">
    <source>
        <dbReference type="Proteomes" id="UP001176960"/>
    </source>
</evidence>
<evidence type="ECO:0000259" key="7">
    <source>
        <dbReference type="Pfam" id="PF03807"/>
    </source>
</evidence>
<dbReference type="PANTHER" id="PTHR11645:SF0">
    <property type="entry name" value="PYRROLINE-5-CARBOXYLATE REDUCTASE 3"/>
    <property type="match status" value="1"/>
</dbReference>
<dbReference type="FunFam" id="1.10.3730.10:FF:000001">
    <property type="entry name" value="Pyrroline-5-carboxylate reductase"/>
    <property type="match status" value="1"/>
</dbReference>
<keyword evidence="2 4" id="KW-0521">NADP</keyword>
<dbReference type="GO" id="GO:0004735">
    <property type="term" value="F:pyrroline-5-carboxylate reductase activity"/>
    <property type="evidence" value="ECO:0007669"/>
    <property type="project" value="UniProtKB-UniRule"/>
</dbReference>
<dbReference type="Gene3D" id="3.40.50.720">
    <property type="entry name" value="NAD(P)-binding Rossmann-like Domain"/>
    <property type="match status" value="1"/>
</dbReference>
<dbReference type="Gene3D" id="1.10.3730.10">
    <property type="entry name" value="ProC C-terminal domain-like"/>
    <property type="match status" value="1"/>
</dbReference>
<comment type="similarity">
    <text evidence="1 4">Belongs to the pyrroline-5-carboxylate reductase family.</text>
</comment>
<dbReference type="AlphaFoldDB" id="A0AA35V3F2"/>
<dbReference type="Proteomes" id="UP001176960">
    <property type="component" value="Unassembled WGS sequence"/>
</dbReference>
<evidence type="ECO:0000256" key="4">
    <source>
        <dbReference type="HAMAP-Rule" id="MF_01925"/>
    </source>
</evidence>
<dbReference type="SUPFAM" id="SSF51735">
    <property type="entry name" value="NAD(P)-binding Rossmann-fold domains"/>
    <property type="match status" value="1"/>
</dbReference>
<dbReference type="PANTHER" id="PTHR11645">
    <property type="entry name" value="PYRROLINE-5-CARBOXYLATE REDUCTASE"/>
    <property type="match status" value="1"/>
</dbReference>
<dbReference type="InterPro" id="IPR008927">
    <property type="entry name" value="6-PGluconate_DH-like_C_sf"/>
</dbReference>
<dbReference type="PIRSF" id="PIRSF000193">
    <property type="entry name" value="Pyrrol-5-carb_rd"/>
    <property type="match status" value="1"/>
</dbReference>
<keyword evidence="4" id="KW-0028">Amino-acid biosynthesis</keyword>
<dbReference type="Pfam" id="PF03807">
    <property type="entry name" value="F420_oxidored"/>
    <property type="match status" value="1"/>
</dbReference>
<accession>A0AA35V3F2</accession>
<feature type="domain" description="Pyrroline-5-carboxylate reductase dimerisation" evidence="8">
    <location>
        <begin position="167"/>
        <end position="272"/>
    </location>
</feature>
<gene>
    <name evidence="4 9" type="primary">proC</name>
    <name evidence="9" type="ORF">LMG32879_002710</name>
</gene>
<sequence>MTHAVNLPPPALLLVGCGNMGGALWDGWRECDAIAPSVVLDRHRASVPTPHHLARTPQDIPPDFRPDFVVLAVKPAKAEDAIALISSCLDGTTLLSVMAGRSCASLREAAARHGATVSVVRAMPNTPASIGQGVTGIFADHDVSPTRREQALSLLRAVGGVAPVTHERQLDLVTAISGSGPAYVFLLAELLEKAGIDRGLPPETARLLARGTVSGAGALLAASSAESHVLRENVTSPNGTTARALSCLMAPNAWPASIDEAITAAAERAAELAR</sequence>
<dbReference type="InterPro" id="IPR036291">
    <property type="entry name" value="NAD(P)-bd_dom_sf"/>
</dbReference>
<keyword evidence="4" id="KW-0641">Proline biosynthesis</keyword>
<keyword evidence="3 4" id="KW-0560">Oxidoreductase</keyword>
<dbReference type="EC" id="1.5.1.2" evidence="4 5"/>
<dbReference type="RefSeq" id="WP_289843017.1">
    <property type="nucleotide sequence ID" value="NZ_CATKSH010000025.1"/>
</dbReference>
<dbReference type="SUPFAM" id="SSF48179">
    <property type="entry name" value="6-phosphogluconate dehydrogenase C-terminal domain-like"/>
    <property type="match status" value="1"/>
</dbReference>
<comment type="catalytic activity">
    <reaction evidence="4">
        <text>L-proline + NADP(+) = (S)-1-pyrroline-5-carboxylate + NADPH + 2 H(+)</text>
        <dbReference type="Rhea" id="RHEA:14109"/>
        <dbReference type="ChEBI" id="CHEBI:15378"/>
        <dbReference type="ChEBI" id="CHEBI:17388"/>
        <dbReference type="ChEBI" id="CHEBI:57783"/>
        <dbReference type="ChEBI" id="CHEBI:58349"/>
        <dbReference type="ChEBI" id="CHEBI:60039"/>
        <dbReference type="EC" id="1.5.1.2"/>
    </reaction>
</comment>
<dbReference type="HAMAP" id="MF_01925">
    <property type="entry name" value="P5C_reductase"/>
    <property type="match status" value="1"/>
</dbReference>
<evidence type="ECO:0000256" key="1">
    <source>
        <dbReference type="ARBA" id="ARBA00005525"/>
    </source>
</evidence>
<dbReference type="InterPro" id="IPR028939">
    <property type="entry name" value="P5C_Rdtase_cat_N"/>
</dbReference>
<comment type="function">
    <text evidence="4">Catalyzes the reduction of 1-pyrroline-5-carboxylate (PCA) to L-proline.</text>
</comment>
<comment type="subcellular location">
    <subcellularLocation>
        <location evidence="4">Cytoplasm</location>
    </subcellularLocation>
</comment>
<comment type="caution">
    <text evidence="9">The sequence shown here is derived from an EMBL/GenBank/DDBJ whole genome shotgun (WGS) entry which is preliminary data.</text>
</comment>
<evidence type="ECO:0000256" key="6">
    <source>
        <dbReference type="PIRSR" id="PIRSR000193-1"/>
    </source>
</evidence>
<comment type="catalytic activity">
    <reaction evidence="4">
        <text>L-proline + NAD(+) = (S)-1-pyrroline-5-carboxylate + NADH + 2 H(+)</text>
        <dbReference type="Rhea" id="RHEA:14105"/>
        <dbReference type="ChEBI" id="CHEBI:15378"/>
        <dbReference type="ChEBI" id="CHEBI:17388"/>
        <dbReference type="ChEBI" id="CHEBI:57540"/>
        <dbReference type="ChEBI" id="CHEBI:57945"/>
        <dbReference type="ChEBI" id="CHEBI:60039"/>
        <dbReference type="EC" id="1.5.1.2"/>
    </reaction>
</comment>
<dbReference type="GO" id="GO:0005737">
    <property type="term" value="C:cytoplasm"/>
    <property type="evidence" value="ECO:0007669"/>
    <property type="project" value="UniProtKB-SubCell"/>
</dbReference>
<feature type="domain" description="Pyrroline-5-carboxylate reductase catalytic N-terminal" evidence="7">
    <location>
        <begin position="14"/>
        <end position="100"/>
    </location>
</feature>
<comment type="pathway">
    <text evidence="4">Amino-acid biosynthesis; L-proline biosynthesis; L-proline from L-glutamate 5-semialdehyde: step 1/1.</text>
</comment>
<evidence type="ECO:0000256" key="2">
    <source>
        <dbReference type="ARBA" id="ARBA00022857"/>
    </source>
</evidence>
<keyword evidence="4" id="KW-0963">Cytoplasm</keyword>
<evidence type="ECO:0000256" key="3">
    <source>
        <dbReference type="ARBA" id="ARBA00023002"/>
    </source>
</evidence>
<proteinExistence type="inferred from homology"/>
<feature type="binding site" evidence="6">
    <location>
        <begin position="72"/>
        <end position="75"/>
    </location>
    <ligand>
        <name>NADP(+)</name>
        <dbReference type="ChEBI" id="CHEBI:58349"/>
    </ligand>
</feature>
<dbReference type="EMBL" id="CATKSH010000025">
    <property type="protein sequence ID" value="CAI9121856.1"/>
    <property type="molecule type" value="Genomic_DNA"/>
</dbReference>
<dbReference type="GO" id="GO:0055129">
    <property type="term" value="P:L-proline biosynthetic process"/>
    <property type="evidence" value="ECO:0007669"/>
    <property type="project" value="UniProtKB-UniRule"/>
</dbReference>
<dbReference type="InterPro" id="IPR000304">
    <property type="entry name" value="Pyrroline-COOH_reductase"/>
</dbReference>